<dbReference type="InterPro" id="IPR000719">
    <property type="entry name" value="Prot_kinase_dom"/>
</dbReference>
<accession>A0A1I7SF79</accession>
<dbReference type="eggNOG" id="KOG1164">
    <property type="taxonomic scope" value="Eukaryota"/>
</dbReference>
<evidence type="ECO:0000313" key="4">
    <source>
        <dbReference type="WBParaSite" id="BXY_1169100.1"/>
    </source>
</evidence>
<dbReference type="SMART" id="SM00220">
    <property type="entry name" value="S_TKc"/>
    <property type="match status" value="1"/>
</dbReference>
<protein>
    <submittedName>
        <fullName evidence="4">Protein kinase domain-containing protein</fullName>
    </submittedName>
</protein>
<dbReference type="Proteomes" id="UP000095284">
    <property type="component" value="Unplaced"/>
</dbReference>
<dbReference type="InterPro" id="IPR050235">
    <property type="entry name" value="CK1_Ser-Thr_kinase"/>
</dbReference>
<dbReference type="AlphaFoldDB" id="A0A1I7SF79"/>
<evidence type="ECO:0000259" key="2">
    <source>
        <dbReference type="PROSITE" id="PS50011"/>
    </source>
</evidence>
<name>A0A1I7SF79_BURXY</name>
<dbReference type="PANTHER" id="PTHR11909">
    <property type="entry name" value="CASEIN KINASE-RELATED"/>
    <property type="match status" value="1"/>
</dbReference>
<reference evidence="4" key="1">
    <citation type="submission" date="2016-11" db="UniProtKB">
        <authorList>
            <consortium name="WormBaseParasite"/>
        </authorList>
    </citation>
    <scope>IDENTIFICATION</scope>
</reference>
<feature type="binding site" evidence="1">
    <location>
        <position position="80"/>
    </location>
    <ligand>
        <name>ATP</name>
        <dbReference type="ChEBI" id="CHEBI:30616"/>
    </ligand>
</feature>
<dbReference type="Pfam" id="PF00069">
    <property type="entry name" value="Pkinase"/>
    <property type="match status" value="1"/>
</dbReference>
<dbReference type="Gene3D" id="1.10.510.10">
    <property type="entry name" value="Transferase(Phosphotransferase) domain 1"/>
    <property type="match status" value="1"/>
</dbReference>
<dbReference type="WBParaSite" id="BXY_1169100.1">
    <property type="protein sequence ID" value="BXY_1169100.1"/>
    <property type="gene ID" value="BXY_1169100"/>
</dbReference>
<dbReference type="SUPFAM" id="SSF56112">
    <property type="entry name" value="Protein kinase-like (PK-like)"/>
    <property type="match status" value="1"/>
</dbReference>
<sequence>MMTQYYRKGKPFFYSTSSRQVRLLQMSESESEKSNARLKKGEVVEASHGNYVVMRLLGEGGFGAVYRVENRETKREYAMKVEYKSRKQSKLKMEIAILRAFDSMARKSYHFTRIVDRGKAEGFQFVVMTLVGPSLEDMKKERPNKVFTPGTAFGAGIQCLEAIEQLHRQQYIHRDIKPANYARGLELERRIIFLLDFGIARKFTNENGDLKTPRNKVPFKGTVRFAAINCHRHKELSPKDDVESWIYLLLDFLVVGGLPWKKFSDKEDVLLCKMESRKPERRNKVLFGNMKCDSILGRVVDYVDKLTYTDHVDYGFIYDHMKLASAACQANIEDPYDWEKS</sequence>
<dbReference type="GO" id="GO:0004672">
    <property type="term" value="F:protein kinase activity"/>
    <property type="evidence" value="ECO:0007669"/>
    <property type="project" value="InterPro"/>
</dbReference>
<evidence type="ECO:0000256" key="1">
    <source>
        <dbReference type="PROSITE-ProRule" id="PRU10141"/>
    </source>
</evidence>
<dbReference type="GO" id="GO:0005524">
    <property type="term" value="F:ATP binding"/>
    <property type="evidence" value="ECO:0007669"/>
    <property type="project" value="UniProtKB-UniRule"/>
</dbReference>
<dbReference type="PROSITE" id="PS00107">
    <property type="entry name" value="PROTEIN_KINASE_ATP"/>
    <property type="match status" value="1"/>
</dbReference>
<keyword evidence="1" id="KW-0067">ATP-binding</keyword>
<dbReference type="InterPro" id="IPR017441">
    <property type="entry name" value="Protein_kinase_ATP_BS"/>
</dbReference>
<dbReference type="PROSITE" id="PS50011">
    <property type="entry name" value="PROTEIN_KINASE_DOM"/>
    <property type="match status" value="1"/>
</dbReference>
<feature type="domain" description="Protein kinase" evidence="2">
    <location>
        <begin position="51"/>
        <end position="341"/>
    </location>
</feature>
<keyword evidence="1" id="KW-0547">Nucleotide-binding</keyword>
<evidence type="ECO:0000313" key="3">
    <source>
        <dbReference type="Proteomes" id="UP000095284"/>
    </source>
</evidence>
<organism evidence="3 4">
    <name type="scientific">Bursaphelenchus xylophilus</name>
    <name type="common">Pinewood nematode worm</name>
    <name type="synonym">Aphelenchoides xylophilus</name>
    <dbReference type="NCBI Taxonomy" id="6326"/>
    <lineage>
        <taxon>Eukaryota</taxon>
        <taxon>Metazoa</taxon>
        <taxon>Ecdysozoa</taxon>
        <taxon>Nematoda</taxon>
        <taxon>Chromadorea</taxon>
        <taxon>Rhabditida</taxon>
        <taxon>Tylenchina</taxon>
        <taxon>Tylenchomorpha</taxon>
        <taxon>Aphelenchoidea</taxon>
        <taxon>Aphelenchoididae</taxon>
        <taxon>Bursaphelenchus</taxon>
    </lineage>
</organism>
<dbReference type="InterPro" id="IPR011009">
    <property type="entry name" value="Kinase-like_dom_sf"/>
</dbReference>
<proteinExistence type="predicted"/>
<dbReference type="FunFam" id="1.10.510.10:FF:000967">
    <property type="entry name" value="Protein CBG11274"/>
    <property type="match status" value="1"/>
</dbReference>